<dbReference type="InterPro" id="IPR034660">
    <property type="entry name" value="DinB/YfiT-like"/>
</dbReference>
<evidence type="ECO:0000313" key="2">
    <source>
        <dbReference type="Proteomes" id="UP000682202"/>
    </source>
</evidence>
<dbReference type="KEGG" id="mspg:F6B93_12210"/>
<evidence type="ECO:0008006" key="3">
    <source>
        <dbReference type="Google" id="ProtNLM"/>
    </source>
</evidence>
<organism evidence="1 2">
    <name type="scientific">Mycobacterium spongiae</name>
    <dbReference type="NCBI Taxonomy" id="886343"/>
    <lineage>
        <taxon>Bacteria</taxon>
        <taxon>Bacillati</taxon>
        <taxon>Actinomycetota</taxon>
        <taxon>Actinomycetes</taxon>
        <taxon>Mycobacteriales</taxon>
        <taxon>Mycobacteriaceae</taxon>
        <taxon>Mycobacterium</taxon>
    </lineage>
</organism>
<dbReference type="Gene3D" id="1.20.120.450">
    <property type="entry name" value="dinb family like domain"/>
    <property type="match status" value="1"/>
</dbReference>
<name>A0A975K057_9MYCO</name>
<dbReference type="AlphaFoldDB" id="A0A975K057"/>
<protein>
    <recommendedName>
        <fullName evidence="3">DinB-like domain-containing protein</fullName>
    </recommendedName>
</protein>
<keyword evidence="2" id="KW-1185">Reference proteome</keyword>
<accession>A0A975K057</accession>
<sequence length="192" mass="21980">MSETIHPRRTTTSAALERHFATLAEQRRHHLPELVRLAPSLAWRRPADGQWSAGEWLEHIWRTIRVQRILTQMYVPVASKFAALFRNRPYETDVPDLFEAQPDSIPGPLLPFLKPKHGPSNPLPLHILADRLEAEASILRATLDIDERTAGHIVYWDGPFGRLNVLQSIQVIGFHEANDFKHISEVLRTVAR</sequence>
<gene>
    <name evidence="1" type="ORF">F6B93_12210</name>
</gene>
<dbReference type="RefSeq" id="WP_211695337.1">
    <property type="nucleotide sequence ID" value="NZ_CP046600.1"/>
</dbReference>
<reference evidence="1" key="1">
    <citation type="submission" date="2019-12" db="EMBL/GenBank/DDBJ databases">
        <title>Mycobacterium spongiae sp. nov.</title>
        <authorList>
            <person name="Stinear T."/>
        </authorList>
    </citation>
    <scope>NUCLEOTIDE SEQUENCE</scope>
    <source>
        <strain evidence="1">FSD4b-SM</strain>
    </source>
</reference>
<dbReference type="EMBL" id="CP046600">
    <property type="protein sequence ID" value="QUR67763.1"/>
    <property type="molecule type" value="Genomic_DNA"/>
</dbReference>
<dbReference type="Proteomes" id="UP000682202">
    <property type="component" value="Chromosome"/>
</dbReference>
<proteinExistence type="predicted"/>
<evidence type="ECO:0000313" key="1">
    <source>
        <dbReference type="EMBL" id="QUR67763.1"/>
    </source>
</evidence>